<organism evidence="8 10">
    <name type="scientific">Pediococcus ethanolidurans</name>
    <dbReference type="NCBI Taxonomy" id="319653"/>
    <lineage>
        <taxon>Bacteria</taxon>
        <taxon>Bacillati</taxon>
        <taxon>Bacillota</taxon>
        <taxon>Bacilli</taxon>
        <taxon>Lactobacillales</taxon>
        <taxon>Lactobacillaceae</taxon>
        <taxon>Pediococcus</taxon>
    </lineage>
</organism>
<comment type="similarity">
    <text evidence="2">Belongs to the EamA transporter family.</text>
</comment>
<feature type="transmembrane region" description="Helical" evidence="6">
    <location>
        <begin position="218"/>
        <end position="240"/>
    </location>
</feature>
<keyword evidence="5 6" id="KW-0472">Membrane</keyword>
<dbReference type="PANTHER" id="PTHR32322:SF2">
    <property type="entry name" value="EAMA DOMAIN-CONTAINING PROTEIN"/>
    <property type="match status" value="1"/>
</dbReference>
<feature type="transmembrane region" description="Helical" evidence="6">
    <location>
        <begin position="133"/>
        <end position="151"/>
    </location>
</feature>
<comment type="subcellular location">
    <subcellularLocation>
        <location evidence="1">Endomembrane system</location>
        <topology evidence="1">Multi-pass membrane protein</topology>
    </subcellularLocation>
</comment>
<dbReference type="EMBL" id="JQBY01000026">
    <property type="protein sequence ID" value="KRN81514.1"/>
    <property type="molecule type" value="Genomic_DNA"/>
</dbReference>
<feature type="domain" description="EamA" evidence="7">
    <location>
        <begin position="6"/>
        <end position="147"/>
    </location>
</feature>
<dbReference type="STRING" id="319653.SAMN04487973_12219"/>
<evidence type="ECO:0000256" key="5">
    <source>
        <dbReference type="ARBA" id="ARBA00023136"/>
    </source>
</evidence>
<feature type="transmembrane region" description="Helical" evidence="6">
    <location>
        <begin position="78"/>
        <end position="96"/>
    </location>
</feature>
<dbReference type="SUPFAM" id="SSF103481">
    <property type="entry name" value="Multidrug resistance efflux transporter EmrE"/>
    <property type="match status" value="2"/>
</dbReference>
<evidence type="ECO:0000256" key="1">
    <source>
        <dbReference type="ARBA" id="ARBA00004127"/>
    </source>
</evidence>
<evidence type="ECO:0000313" key="11">
    <source>
        <dbReference type="Proteomes" id="UP000182818"/>
    </source>
</evidence>
<comment type="caution">
    <text evidence="8">The sequence shown here is derived from an EMBL/GenBank/DDBJ whole genome shotgun (WGS) entry which is preliminary data.</text>
</comment>
<evidence type="ECO:0000256" key="3">
    <source>
        <dbReference type="ARBA" id="ARBA00022692"/>
    </source>
</evidence>
<dbReference type="PATRIC" id="fig|319653.3.peg.1167"/>
<evidence type="ECO:0000256" key="2">
    <source>
        <dbReference type="ARBA" id="ARBA00007362"/>
    </source>
</evidence>
<evidence type="ECO:0000313" key="10">
    <source>
        <dbReference type="Proteomes" id="UP000051749"/>
    </source>
</evidence>
<keyword evidence="3 6" id="KW-0812">Transmembrane</keyword>
<protein>
    <submittedName>
        <fullName evidence="8">Drug metabolite transporter superfamily permease</fullName>
    </submittedName>
    <submittedName>
        <fullName evidence="9">Threonine/homoserine efflux transporter RhtA</fullName>
    </submittedName>
</protein>
<dbReference type="EMBL" id="FOGK01000022">
    <property type="protein sequence ID" value="SER86819.1"/>
    <property type="molecule type" value="Genomic_DNA"/>
</dbReference>
<evidence type="ECO:0000256" key="4">
    <source>
        <dbReference type="ARBA" id="ARBA00022989"/>
    </source>
</evidence>
<name>A0A0R2K4P1_9LACO</name>
<dbReference type="RefSeq" id="WP_057807667.1">
    <property type="nucleotide sequence ID" value="NZ_BJYP01000041.1"/>
</dbReference>
<proteinExistence type="inferred from homology"/>
<reference evidence="9 11" key="2">
    <citation type="submission" date="2016-10" db="EMBL/GenBank/DDBJ databases">
        <authorList>
            <person name="Varghese N."/>
            <person name="Submissions S."/>
        </authorList>
    </citation>
    <scope>NUCLEOTIDE SEQUENCE [LARGE SCALE GENOMIC DNA]</scope>
    <source>
        <strain evidence="9 11">CGMCC 1.3889</strain>
    </source>
</reference>
<dbReference type="InterPro" id="IPR000620">
    <property type="entry name" value="EamA_dom"/>
</dbReference>
<dbReference type="AlphaFoldDB" id="A0A0R2K4P1"/>
<sequence>MSRSTQGILYASIGAICWGISGPIAQLLFTNYNLKLGWLISSKMLFSGLILLVFGWLQIKERPKLFSIWHDKKALVQLVIYTIFGMTAMQAVYYKAVEVGNAATATILQFLSPVFIVVFTIFRYKKVPRRGDVWAIVAALVGTFLLITGGNPTKLTIYPAALFWGVMTGVAAAAYVLLPAKILDQYGSLAVSAWSMVIGAILFMFVQPVWRDVPKFDLLGWAGYLFIVIFGSVIAYFIYLESLAYISATATGLLDAFEPLAATIFSVIFLNLTFGIVETIGTVLILSTVFILALANRQPSQYIK</sequence>
<feature type="transmembrane region" description="Helical" evidence="6">
    <location>
        <begin position="276"/>
        <end position="295"/>
    </location>
</feature>
<dbReference type="InterPro" id="IPR050638">
    <property type="entry name" value="AA-Vitamin_Transporters"/>
</dbReference>
<feature type="transmembrane region" description="Helical" evidence="6">
    <location>
        <begin position="36"/>
        <end position="57"/>
    </location>
</feature>
<evidence type="ECO:0000259" key="7">
    <source>
        <dbReference type="Pfam" id="PF00892"/>
    </source>
</evidence>
<dbReference type="OrthoDB" id="9810818at2"/>
<dbReference type="GO" id="GO:0016020">
    <property type="term" value="C:membrane"/>
    <property type="evidence" value="ECO:0007669"/>
    <property type="project" value="UniProtKB-SubCell"/>
</dbReference>
<feature type="transmembrane region" description="Helical" evidence="6">
    <location>
        <begin position="252"/>
        <end position="270"/>
    </location>
</feature>
<evidence type="ECO:0000313" key="9">
    <source>
        <dbReference type="EMBL" id="SER86819.1"/>
    </source>
</evidence>
<evidence type="ECO:0000256" key="6">
    <source>
        <dbReference type="SAM" id="Phobius"/>
    </source>
</evidence>
<dbReference type="Pfam" id="PF00892">
    <property type="entry name" value="EamA"/>
    <property type="match status" value="2"/>
</dbReference>
<dbReference type="InterPro" id="IPR037185">
    <property type="entry name" value="EmrE-like"/>
</dbReference>
<feature type="transmembrane region" description="Helical" evidence="6">
    <location>
        <begin position="7"/>
        <end position="30"/>
    </location>
</feature>
<reference evidence="8 10" key="1">
    <citation type="journal article" date="2015" name="Genome Announc.">
        <title>Expanding the biotechnology potential of lactobacilli through comparative genomics of 213 strains and associated genera.</title>
        <authorList>
            <person name="Sun Z."/>
            <person name="Harris H.M."/>
            <person name="McCann A."/>
            <person name="Guo C."/>
            <person name="Argimon S."/>
            <person name="Zhang W."/>
            <person name="Yang X."/>
            <person name="Jeffery I.B."/>
            <person name="Cooney J.C."/>
            <person name="Kagawa T.F."/>
            <person name="Liu W."/>
            <person name="Song Y."/>
            <person name="Salvetti E."/>
            <person name="Wrobel A."/>
            <person name="Rasinkangas P."/>
            <person name="Parkhill J."/>
            <person name="Rea M.C."/>
            <person name="O'Sullivan O."/>
            <person name="Ritari J."/>
            <person name="Douillard F.P."/>
            <person name="Paul Ross R."/>
            <person name="Yang R."/>
            <person name="Briner A.E."/>
            <person name="Felis G.E."/>
            <person name="de Vos W.M."/>
            <person name="Barrangou R."/>
            <person name="Klaenhammer T.R."/>
            <person name="Caufield P.W."/>
            <person name="Cui Y."/>
            <person name="Zhang H."/>
            <person name="O'Toole P.W."/>
        </authorList>
    </citation>
    <scope>NUCLEOTIDE SEQUENCE [LARGE SCALE GENOMIC DNA]</scope>
    <source>
        <strain evidence="8 10">DSM 22301</strain>
    </source>
</reference>
<gene>
    <name evidence="8" type="ORF">IV87_GL001152</name>
    <name evidence="9" type="ORF">SAMN04487973_12219</name>
</gene>
<feature type="transmembrane region" description="Helical" evidence="6">
    <location>
        <begin position="189"/>
        <end position="206"/>
    </location>
</feature>
<feature type="transmembrane region" description="Helical" evidence="6">
    <location>
        <begin position="102"/>
        <end position="121"/>
    </location>
</feature>
<keyword evidence="4 6" id="KW-1133">Transmembrane helix</keyword>
<accession>A0A0R2K4P1</accession>
<dbReference type="GeneID" id="76044338"/>
<dbReference type="Proteomes" id="UP000051749">
    <property type="component" value="Unassembled WGS sequence"/>
</dbReference>
<dbReference type="PANTHER" id="PTHR32322">
    <property type="entry name" value="INNER MEMBRANE TRANSPORTER"/>
    <property type="match status" value="1"/>
</dbReference>
<evidence type="ECO:0000313" key="8">
    <source>
        <dbReference type="EMBL" id="KRN81514.1"/>
    </source>
</evidence>
<dbReference type="Proteomes" id="UP000182818">
    <property type="component" value="Unassembled WGS sequence"/>
</dbReference>
<feature type="transmembrane region" description="Helical" evidence="6">
    <location>
        <begin position="157"/>
        <end position="177"/>
    </location>
</feature>
<feature type="domain" description="EamA" evidence="7">
    <location>
        <begin position="161"/>
        <end position="292"/>
    </location>
</feature>
<keyword evidence="11" id="KW-1185">Reference proteome</keyword>